<keyword evidence="1" id="KW-0472">Membrane</keyword>
<proteinExistence type="predicted"/>
<dbReference type="AlphaFoldDB" id="G0ULV7"/>
<keyword evidence="1" id="KW-1133">Transmembrane helix</keyword>
<gene>
    <name evidence="2" type="ORF">TCIL3000_5_3500</name>
</gene>
<name>G0ULV7_TRYCI</name>
<sequence>MDVCKNKYIFEYCNTLTHTHTQTHIHTHTHVCCCTTITHTCSVVNESLDTSANPRCADYFCPFPLTFFNKGKRYIKGTAACTKPLFHRKGGLVDLKRKREKLNPALILLFFFFFSNLRSWVQLLRRVPALQRWP</sequence>
<evidence type="ECO:0000313" key="2">
    <source>
        <dbReference type="EMBL" id="CCC90619.1"/>
    </source>
</evidence>
<accession>G0ULV7</accession>
<dbReference type="EMBL" id="HE575318">
    <property type="protein sequence ID" value="CCC90619.1"/>
    <property type="molecule type" value="Genomic_DNA"/>
</dbReference>
<keyword evidence="1" id="KW-0812">Transmembrane</keyword>
<reference evidence="2" key="1">
    <citation type="journal article" date="2012" name="Proc. Natl. Acad. Sci. U.S.A.">
        <title>Antigenic diversity is generated by distinct evolutionary mechanisms in African trypanosome species.</title>
        <authorList>
            <person name="Jackson A.P."/>
            <person name="Berry A."/>
            <person name="Aslett M."/>
            <person name="Allison H.C."/>
            <person name="Burton P."/>
            <person name="Vavrova-Anderson J."/>
            <person name="Brown R."/>
            <person name="Browne H."/>
            <person name="Corton N."/>
            <person name="Hauser H."/>
            <person name="Gamble J."/>
            <person name="Gilderthorp R."/>
            <person name="Marcello L."/>
            <person name="McQuillan J."/>
            <person name="Otto T.D."/>
            <person name="Quail M.A."/>
            <person name="Sanders M.J."/>
            <person name="van Tonder A."/>
            <person name="Ginger M.L."/>
            <person name="Field M.C."/>
            <person name="Barry J.D."/>
            <person name="Hertz-Fowler C."/>
            <person name="Berriman M."/>
        </authorList>
    </citation>
    <scope>NUCLEOTIDE SEQUENCE</scope>
    <source>
        <strain evidence="2">IL3000</strain>
    </source>
</reference>
<protein>
    <submittedName>
        <fullName evidence="2">Uncharacterized protein</fullName>
    </submittedName>
</protein>
<feature type="transmembrane region" description="Helical" evidence="1">
    <location>
        <begin position="105"/>
        <end position="124"/>
    </location>
</feature>
<organism evidence="2">
    <name type="scientific">Trypanosoma congolense (strain IL3000)</name>
    <dbReference type="NCBI Taxonomy" id="1068625"/>
    <lineage>
        <taxon>Eukaryota</taxon>
        <taxon>Discoba</taxon>
        <taxon>Euglenozoa</taxon>
        <taxon>Kinetoplastea</taxon>
        <taxon>Metakinetoplastina</taxon>
        <taxon>Trypanosomatida</taxon>
        <taxon>Trypanosomatidae</taxon>
        <taxon>Trypanosoma</taxon>
        <taxon>Nannomonas</taxon>
    </lineage>
</organism>
<evidence type="ECO:0000256" key="1">
    <source>
        <dbReference type="SAM" id="Phobius"/>
    </source>
</evidence>